<protein>
    <submittedName>
        <fullName evidence="6">TetR/AcrR family transcriptional regulator</fullName>
    </submittedName>
</protein>
<dbReference type="Pfam" id="PF17922">
    <property type="entry name" value="TetR_C_17"/>
    <property type="match status" value="1"/>
</dbReference>
<dbReference type="SUPFAM" id="SSF48498">
    <property type="entry name" value="Tetracyclin repressor-like, C-terminal domain"/>
    <property type="match status" value="1"/>
</dbReference>
<sequence>MSPRVNDNYKINKKQKILEAAKRVFIKKGYIQATMQDIIVEAGISRGALYSYFNNIEHVFEELLKLDDEKDITFINIDDDYTSSWKQLVDWIRFQQHIISSNNEFLLCKSEFFLIKHRESNKSSSSYITERYKKLITAIRDFIDKGIKKKQFHPCKSSELIALYMVSFFDGLMIDTFNLSLELTRVNDQIDILIFTLENMLRPIK</sequence>
<dbReference type="InterPro" id="IPR041612">
    <property type="entry name" value="YfiR_C"/>
</dbReference>
<keyword evidence="3" id="KW-0804">Transcription</keyword>
<reference evidence="6 7" key="1">
    <citation type="submission" date="2019-09" db="EMBL/GenBank/DDBJ databases">
        <authorList>
            <person name="Valk L.C."/>
        </authorList>
    </citation>
    <scope>NUCLEOTIDE SEQUENCE [LARGE SCALE GENOMIC DNA]</scope>
    <source>
        <strain evidence="6">GalUA</strain>
    </source>
</reference>
<evidence type="ECO:0000313" key="6">
    <source>
        <dbReference type="EMBL" id="KAB1435961.1"/>
    </source>
</evidence>
<keyword evidence="1" id="KW-0805">Transcription regulation</keyword>
<dbReference type="Proteomes" id="UP000461768">
    <property type="component" value="Unassembled WGS sequence"/>
</dbReference>
<keyword evidence="7" id="KW-1185">Reference proteome</keyword>
<dbReference type="Gene3D" id="1.10.357.10">
    <property type="entry name" value="Tetracycline Repressor, domain 2"/>
    <property type="match status" value="1"/>
</dbReference>
<dbReference type="Gene3D" id="1.10.10.60">
    <property type="entry name" value="Homeodomain-like"/>
    <property type="match status" value="1"/>
</dbReference>
<reference evidence="6 7" key="2">
    <citation type="submission" date="2020-02" db="EMBL/GenBank/DDBJ databases">
        <title>Candidatus Galacturonibacter soehngenii shows hetero-acetogenic catabolism of galacturonic acid but lacks a canonical carbon monoxide dehydrogenase/acetyl-CoA synthase complex.</title>
        <authorList>
            <person name="Diender M."/>
            <person name="Stouten G.R."/>
            <person name="Petersen J.F."/>
            <person name="Nielsen P.H."/>
            <person name="Dueholm M.S."/>
            <person name="Pronk J.T."/>
            <person name="Van Loosdrecht M.C.M."/>
        </authorList>
    </citation>
    <scope>NUCLEOTIDE SEQUENCE [LARGE SCALE GENOMIC DNA]</scope>
    <source>
        <strain evidence="6">GalUA</strain>
    </source>
</reference>
<dbReference type="GO" id="GO:0003677">
    <property type="term" value="F:DNA binding"/>
    <property type="evidence" value="ECO:0007669"/>
    <property type="project" value="UniProtKB-UniRule"/>
</dbReference>
<dbReference type="InterPro" id="IPR036271">
    <property type="entry name" value="Tet_transcr_reg_TetR-rel_C_sf"/>
</dbReference>
<accession>A0A7V7QJ16</accession>
<name>A0A7V7QJ16_9FIRM</name>
<evidence type="ECO:0000256" key="3">
    <source>
        <dbReference type="ARBA" id="ARBA00023163"/>
    </source>
</evidence>
<dbReference type="EMBL" id="WAGX01000007">
    <property type="protein sequence ID" value="KAB1435961.1"/>
    <property type="molecule type" value="Genomic_DNA"/>
</dbReference>
<dbReference type="SUPFAM" id="SSF46689">
    <property type="entry name" value="Homeodomain-like"/>
    <property type="match status" value="1"/>
</dbReference>
<evidence type="ECO:0000313" key="7">
    <source>
        <dbReference type="Proteomes" id="UP000461768"/>
    </source>
</evidence>
<dbReference type="Pfam" id="PF00440">
    <property type="entry name" value="TetR_N"/>
    <property type="match status" value="1"/>
</dbReference>
<comment type="caution">
    <text evidence="6">The sequence shown here is derived from an EMBL/GenBank/DDBJ whole genome shotgun (WGS) entry which is preliminary data.</text>
</comment>
<gene>
    <name evidence="6" type="ORF">F7O84_16445</name>
</gene>
<dbReference type="PANTHER" id="PTHR47506:SF6">
    <property type="entry name" value="HTH-TYPE TRANSCRIPTIONAL REPRESSOR NEMR"/>
    <property type="match status" value="1"/>
</dbReference>
<keyword evidence="2 4" id="KW-0238">DNA-binding</keyword>
<evidence type="ECO:0000256" key="4">
    <source>
        <dbReference type="PROSITE-ProRule" id="PRU00335"/>
    </source>
</evidence>
<feature type="domain" description="HTH tetR-type" evidence="5">
    <location>
        <begin position="11"/>
        <end position="71"/>
    </location>
</feature>
<dbReference type="PANTHER" id="PTHR47506">
    <property type="entry name" value="TRANSCRIPTIONAL REGULATORY PROTEIN"/>
    <property type="match status" value="1"/>
</dbReference>
<evidence type="ECO:0000259" key="5">
    <source>
        <dbReference type="PROSITE" id="PS50977"/>
    </source>
</evidence>
<dbReference type="PROSITE" id="PS50977">
    <property type="entry name" value="HTH_TETR_2"/>
    <property type="match status" value="1"/>
</dbReference>
<dbReference type="RefSeq" id="WP_085333687.1">
    <property type="nucleotide sequence ID" value="NZ_WAGX01000007.1"/>
</dbReference>
<feature type="DNA-binding region" description="H-T-H motif" evidence="4">
    <location>
        <begin position="34"/>
        <end position="53"/>
    </location>
</feature>
<proteinExistence type="predicted"/>
<evidence type="ECO:0000256" key="1">
    <source>
        <dbReference type="ARBA" id="ARBA00023015"/>
    </source>
</evidence>
<evidence type="ECO:0000256" key="2">
    <source>
        <dbReference type="ARBA" id="ARBA00023125"/>
    </source>
</evidence>
<dbReference type="PRINTS" id="PR00455">
    <property type="entry name" value="HTHTETR"/>
</dbReference>
<organism evidence="6 7">
    <name type="scientific">Candidatus Galacturonatibacter soehngenii</name>
    <dbReference type="NCBI Taxonomy" id="2307010"/>
    <lineage>
        <taxon>Bacteria</taxon>
        <taxon>Bacillati</taxon>
        <taxon>Bacillota</taxon>
        <taxon>Clostridia</taxon>
        <taxon>Lachnospirales</taxon>
        <taxon>Lachnospiraceae</taxon>
        <taxon>Candidatus Galacturonatibacter</taxon>
    </lineage>
</organism>
<dbReference type="OrthoDB" id="9814703at2"/>
<dbReference type="InterPro" id="IPR001647">
    <property type="entry name" value="HTH_TetR"/>
</dbReference>
<dbReference type="AlphaFoldDB" id="A0A7V7QJ16"/>
<dbReference type="InterPro" id="IPR009057">
    <property type="entry name" value="Homeodomain-like_sf"/>
</dbReference>